<evidence type="ECO:0000313" key="2">
    <source>
        <dbReference type="Proteomes" id="UP000284416"/>
    </source>
</evidence>
<organism evidence="1 2">
    <name type="scientific">Neobacillus notoginsengisoli</name>
    <dbReference type="NCBI Taxonomy" id="1578198"/>
    <lineage>
        <taxon>Bacteria</taxon>
        <taxon>Bacillati</taxon>
        <taxon>Bacillota</taxon>
        <taxon>Bacilli</taxon>
        <taxon>Bacillales</taxon>
        <taxon>Bacillaceae</taxon>
        <taxon>Neobacillus</taxon>
    </lineage>
</organism>
<comment type="caution">
    <text evidence="1">The sequence shown here is derived from an EMBL/GenBank/DDBJ whole genome shotgun (WGS) entry which is preliminary data.</text>
</comment>
<accession>A0A417YPL0</accession>
<reference evidence="1 2" key="1">
    <citation type="journal article" date="2017" name="Int. J. Syst. Evol. Microbiol.">
        <title>Bacillus notoginsengisoli sp. nov., a novel bacterium isolated from the rhizosphere of Panax notoginseng.</title>
        <authorList>
            <person name="Zhang M.Y."/>
            <person name="Cheng J."/>
            <person name="Cai Y."/>
            <person name="Zhang T.Y."/>
            <person name="Wu Y.Y."/>
            <person name="Manikprabhu D."/>
            <person name="Li W.J."/>
            <person name="Zhang Y.X."/>
        </authorList>
    </citation>
    <scope>NUCLEOTIDE SEQUENCE [LARGE SCALE GENOMIC DNA]</scope>
    <source>
        <strain evidence="1 2">JCM 30743</strain>
    </source>
</reference>
<evidence type="ECO:0000313" key="1">
    <source>
        <dbReference type="EMBL" id="RHW35944.1"/>
    </source>
</evidence>
<dbReference type="RefSeq" id="WP_118922923.1">
    <property type="nucleotide sequence ID" value="NZ_QWEG01000012.1"/>
</dbReference>
<name>A0A417YPL0_9BACI</name>
<sequence length="115" mass="13373">MATMSQLLGTKEDVIDNCRRQFQVLTSNQKYRVTAEILLKEGERRIYRAKSFDRNSATREVLTFVAAVENATGETVMWRFKGEKTYHMSTNYNAQPSIFKRAKSSLLNYFFDLEA</sequence>
<dbReference type="Pfam" id="PF19482">
    <property type="entry name" value="DUF6018"/>
    <property type="match status" value="1"/>
</dbReference>
<dbReference type="AlphaFoldDB" id="A0A417YPL0"/>
<dbReference type="InterPro" id="IPR046060">
    <property type="entry name" value="DUF6018"/>
</dbReference>
<proteinExistence type="predicted"/>
<dbReference type="EMBL" id="QWEG01000012">
    <property type="protein sequence ID" value="RHW35944.1"/>
    <property type="molecule type" value="Genomic_DNA"/>
</dbReference>
<dbReference type="Proteomes" id="UP000284416">
    <property type="component" value="Unassembled WGS sequence"/>
</dbReference>
<keyword evidence="2" id="KW-1185">Reference proteome</keyword>
<gene>
    <name evidence="1" type="ORF">D1B31_17790</name>
</gene>
<dbReference type="OrthoDB" id="2887902at2"/>
<protein>
    <submittedName>
        <fullName evidence="1">Uncharacterized protein</fullName>
    </submittedName>
</protein>